<gene>
    <name evidence="3" type="ORF">EV646_10323</name>
</gene>
<evidence type="ECO:0000259" key="2">
    <source>
        <dbReference type="Pfam" id="PF12051"/>
    </source>
</evidence>
<protein>
    <submittedName>
        <fullName evidence="3">YhgE/Pip-like protein</fullName>
    </submittedName>
</protein>
<feature type="domain" description="DUF3533" evidence="2">
    <location>
        <begin position="19"/>
        <end position="98"/>
    </location>
</feature>
<feature type="transmembrane region" description="Helical" evidence="1">
    <location>
        <begin position="15"/>
        <end position="37"/>
    </location>
</feature>
<evidence type="ECO:0000313" key="3">
    <source>
        <dbReference type="EMBL" id="TCO49046.1"/>
    </source>
</evidence>
<evidence type="ECO:0000313" key="4">
    <source>
        <dbReference type="Proteomes" id="UP000295573"/>
    </source>
</evidence>
<dbReference type="RefSeq" id="WP_199236911.1">
    <property type="nucleotide sequence ID" value="NZ_SLWR01000003.1"/>
</dbReference>
<accession>A0A4R2IX40</accession>
<dbReference type="EMBL" id="SLWR01000003">
    <property type="protein sequence ID" value="TCO49046.1"/>
    <property type="molecule type" value="Genomic_DNA"/>
</dbReference>
<dbReference type="Pfam" id="PF12051">
    <property type="entry name" value="DUF3533"/>
    <property type="match status" value="1"/>
</dbReference>
<dbReference type="Proteomes" id="UP000295573">
    <property type="component" value="Unassembled WGS sequence"/>
</dbReference>
<keyword evidence="4" id="KW-1185">Reference proteome</keyword>
<name>A0A4R2IX40_9ACTN</name>
<dbReference type="AlphaFoldDB" id="A0A4R2IX40"/>
<proteinExistence type="predicted"/>
<keyword evidence="1" id="KW-1133">Transmembrane helix</keyword>
<keyword evidence="1" id="KW-0812">Transmembrane</keyword>
<evidence type="ECO:0000256" key="1">
    <source>
        <dbReference type="SAM" id="Phobius"/>
    </source>
</evidence>
<comment type="caution">
    <text evidence="3">The sequence shown here is derived from an EMBL/GenBank/DDBJ whole genome shotgun (WGS) entry which is preliminary data.</text>
</comment>
<keyword evidence="1" id="KW-0472">Membrane</keyword>
<dbReference type="InterPro" id="IPR022703">
    <property type="entry name" value="DUF3533"/>
</dbReference>
<reference evidence="3 4" key="1">
    <citation type="journal article" date="2015" name="Stand. Genomic Sci.">
        <title>Genomic Encyclopedia of Bacterial and Archaeal Type Strains, Phase III: the genomes of soil and plant-associated and newly described type strains.</title>
        <authorList>
            <person name="Whitman W.B."/>
            <person name="Woyke T."/>
            <person name="Klenk H.P."/>
            <person name="Zhou Y."/>
            <person name="Lilburn T.G."/>
            <person name="Beck B.J."/>
            <person name="De Vos P."/>
            <person name="Vandamme P."/>
            <person name="Eisen J.A."/>
            <person name="Garrity G."/>
            <person name="Hugenholtz P."/>
            <person name="Kyrpides N.C."/>
        </authorList>
    </citation>
    <scope>NUCLEOTIDE SEQUENCE [LARGE SCALE GENOMIC DNA]</scope>
    <source>
        <strain evidence="3 4">VKM Ac-2541</strain>
    </source>
</reference>
<sequence length="121" mass="13085">MTGIHPFRVLRARPVWIANGIITGVLALLFTVFYVGANIDPVDHLENLPVGLVNADKGAAVGGKQVNLGAQITESIKKSTASRDKIDWKVMDQRELKEELARASCTARSSCPATSPPRLPH</sequence>
<organism evidence="3 4">
    <name type="scientific">Kribbella antiqua</name>
    <dbReference type="NCBI Taxonomy" id="2512217"/>
    <lineage>
        <taxon>Bacteria</taxon>
        <taxon>Bacillati</taxon>
        <taxon>Actinomycetota</taxon>
        <taxon>Actinomycetes</taxon>
        <taxon>Propionibacteriales</taxon>
        <taxon>Kribbellaceae</taxon>
        <taxon>Kribbella</taxon>
    </lineage>
</organism>